<feature type="region of interest" description="Disordered" evidence="1">
    <location>
        <begin position="225"/>
        <end position="277"/>
    </location>
</feature>
<feature type="compositionally biased region" description="Basic and acidic residues" evidence="1">
    <location>
        <begin position="225"/>
        <end position="234"/>
    </location>
</feature>
<dbReference type="RefSeq" id="WP_244919485.1">
    <property type="nucleotide sequence ID" value="NZ_BDUD01000002.1"/>
</dbReference>
<accession>A0A2R5FW42</accession>
<dbReference type="AlphaFoldDB" id="A0A2R5FW42"/>
<keyword evidence="3" id="KW-1185">Reference proteome</keyword>
<evidence type="ECO:0000313" key="2">
    <source>
        <dbReference type="EMBL" id="GBG22986.1"/>
    </source>
</evidence>
<protein>
    <submittedName>
        <fullName evidence="2">Uncharacterized protein</fullName>
    </submittedName>
</protein>
<sequence length="488" mass="55497">MNWLSDQNSFLAWESRSRDTIEVKRCYVDVAGGDLIAGILLSQIIYWHLPDHEGQPRLRIEREGHKWLAKKRDDWWKECRITPKQFDTAIKLLESKKLIVTALYKFGNSPTKHIRIDWENFLELLNLVVQTPSLAPEHIKTQVASGSDEKVNFRKGENGIAEKVKMELPKRLNSNCRKGENDLIDTEITSKITSEITHNAPLASPPASPTQECVCEKEELDLTTKEIELEKPTPEEPTLQQPTSLSKKSESLQQTDNPSRGSTIAAGSFDKSEQANKPQLACPYKTAQNVKELIDAWITDPTAFADDFLPLVVREKIKWNRWVLPWHSGERKLNNRYQNFNPVVVDFLAAELATKSKLSAQLEITHAIAVMNTWEKTKGGWTNLMQRYNQALQTEKQPLPQQRTALAQRVKNTTNSSLEDALAQDQMRRQQEQSKRVPSNEYQHSPQMLELKAKLQAAASSAKVSSNTRSSSTNLREVEAQLKLALRA</sequence>
<organism evidence="2 3">
    <name type="scientific">Nostoc commune NIES-4072</name>
    <dbReference type="NCBI Taxonomy" id="2005467"/>
    <lineage>
        <taxon>Bacteria</taxon>
        <taxon>Bacillati</taxon>
        <taxon>Cyanobacteriota</taxon>
        <taxon>Cyanophyceae</taxon>
        <taxon>Nostocales</taxon>
        <taxon>Nostocaceae</taxon>
        <taxon>Nostoc</taxon>
    </lineage>
</organism>
<evidence type="ECO:0000313" key="3">
    <source>
        <dbReference type="Proteomes" id="UP000245124"/>
    </source>
</evidence>
<feature type="compositionally biased region" description="Polar residues" evidence="1">
    <location>
        <begin position="251"/>
        <end position="262"/>
    </location>
</feature>
<proteinExistence type="predicted"/>
<feature type="region of interest" description="Disordered" evidence="1">
    <location>
        <begin position="412"/>
        <end position="444"/>
    </location>
</feature>
<evidence type="ECO:0000256" key="1">
    <source>
        <dbReference type="SAM" id="MobiDB-lite"/>
    </source>
</evidence>
<gene>
    <name evidence="2" type="ORF">NIES4072_66980</name>
</gene>
<reference evidence="2 3" key="1">
    <citation type="submission" date="2017-06" db="EMBL/GenBank/DDBJ databases">
        <title>Genome sequencing of cyanobaciteial culture collection at National Institute for Environmental Studies (NIES).</title>
        <authorList>
            <person name="Hirose Y."/>
            <person name="Shimura Y."/>
            <person name="Fujisawa T."/>
            <person name="Nakamura Y."/>
            <person name="Kawachi M."/>
        </authorList>
    </citation>
    <scope>NUCLEOTIDE SEQUENCE [LARGE SCALE GENOMIC DNA]</scope>
    <source>
        <strain evidence="2 3">NIES-4072</strain>
    </source>
</reference>
<feature type="compositionally biased region" description="Basic and acidic residues" evidence="1">
    <location>
        <begin position="426"/>
        <end position="435"/>
    </location>
</feature>
<dbReference type="Proteomes" id="UP000245124">
    <property type="component" value="Unassembled WGS sequence"/>
</dbReference>
<dbReference type="EMBL" id="BDUD01000002">
    <property type="protein sequence ID" value="GBG22986.1"/>
    <property type="molecule type" value="Genomic_DNA"/>
</dbReference>
<comment type="caution">
    <text evidence="2">The sequence shown here is derived from an EMBL/GenBank/DDBJ whole genome shotgun (WGS) entry which is preliminary data.</text>
</comment>
<name>A0A2R5FW42_NOSCO</name>